<dbReference type="InterPro" id="IPR010384">
    <property type="entry name" value="MtfA_fam"/>
</dbReference>
<dbReference type="InterPro" id="IPR024079">
    <property type="entry name" value="MetalloPept_cat_dom_sf"/>
</dbReference>
<reference evidence="1 2" key="1">
    <citation type="submission" date="2016-03" db="EMBL/GenBank/DDBJ databases">
        <title>Genome sequence of Variovorax paradoxus KB5.</title>
        <authorList>
            <person name="Jeong H."/>
            <person name="Hong C.E."/>
            <person name="Jo S.H."/>
            <person name="Park J.M."/>
        </authorList>
    </citation>
    <scope>NUCLEOTIDE SEQUENCE [LARGE SCALE GENOMIC DNA]</scope>
    <source>
        <strain evidence="1 2">KB5</strain>
    </source>
</reference>
<dbReference type="SUPFAM" id="SSF55486">
    <property type="entry name" value="Metalloproteases ('zincins'), catalytic domain"/>
    <property type="match status" value="1"/>
</dbReference>
<name>A0AA91I8Z7_VARPD</name>
<protein>
    <recommendedName>
        <fullName evidence="3">Zinc-dependent peptidase</fullName>
    </recommendedName>
</protein>
<dbReference type="CDD" id="cd20169">
    <property type="entry name" value="Peptidase_M90_mtfA"/>
    <property type="match status" value="1"/>
</dbReference>
<dbReference type="EMBL" id="LVHG01000083">
    <property type="protein sequence ID" value="OAK58213.1"/>
    <property type="molecule type" value="Genomic_DNA"/>
</dbReference>
<dbReference type="Gene3D" id="3.40.390.10">
    <property type="entry name" value="Collagenase (Catalytic Domain)"/>
    <property type="match status" value="1"/>
</dbReference>
<sequence length="267" mass="30017">MFKWLRRLRALPPIPDAAWQAVLTRYAFLADRPAADLQRLRALTAEFLRDKEFHGARNFSITNEVALAIAAQAVLPVLHLKGGLAWYDDFVGIVVHRSEVVARRKVVDDAQVVHEYNEVVAGEAMDRGPVMLSWDDVLASSITSDRGYNVVIHEFAHKIDMRNGDANGCPPLPAGFAGKRSAREARAAWMAVMKPAYEDFREKTILAERFGAEPPWLDAYGATSISEFFAVACEAYFVNRPNFSRNFPEVLAIFDEFFLPKRPQPHA</sequence>
<proteinExistence type="predicted"/>
<dbReference type="RefSeq" id="WP_081270929.1">
    <property type="nucleotide sequence ID" value="NZ_LVHG01000083.1"/>
</dbReference>
<dbReference type="GO" id="GO:0005829">
    <property type="term" value="C:cytosol"/>
    <property type="evidence" value="ECO:0007669"/>
    <property type="project" value="TreeGrafter"/>
</dbReference>
<dbReference type="Gene3D" id="1.10.472.150">
    <property type="entry name" value="Glucose-regulated metallo-peptidase M90, N-terminal domain"/>
    <property type="match status" value="1"/>
</dbReference>
<dbReference type="InterPro" id="IPR042252">
    <property type="entry name" value="MtfA_N"/>
</dbReference>
<organism evidence="1 2">
    <name type="scientific">Variovorax paradoxus</name>
    <dbReference type="NCBI Taxonomy" id="34073"/>
    <lineage>
        <taxon>Bacteria</taxon>
        <taxon>Pseudomonadati</taxon>
        <taxon>Pseudomonadota</taxon>
        <taxon>Betaproteobacteria</taxon>
        <taxon>Burkholderiales</taxon>
        <taxon>Comamonadaceae</taxon>
        <taxon>Variovorax</taxon>
    </lineage>
</organism>
<evidence type="ECO:0000313" key="2">
    <source>
        <dbReference type="Proteomes" id="UP000077852"/>
    </source>
</evidence>
<dbReference type="GO" id="GO:0004177">
    <property type="term" value="F:aminopeptidase activity"/>
    <property type="evidence" value="ECO:0007669"/>
    <property type="project" value="TreeGrafter"/>
</dbReference>
<dbReference type="PANTHER" id="PTHR30164:SF2">
    <property type="entry name" value="PROTEIN MTFA"/>
    <property type="match status" value="1"/>
</dbReference>
<dbReference type="PANTHER" id="PTHR30164">
    <property type="entry name" value="MTFA PEPTIDASE"/>
    <property type="match status" value="1"/>
</dbReference>
<accession>A0AA91I8Z7</accession>
<evidence type="ECO:0000313" key="1">
    <source>
        <dbReference type="EMBL" id="OAK58213.1"/>
    </source>
</evidence>
<dbReference type="Pfam" id="PF06167">
    <property type="entry name" value="Peptidase_M90"/>
    <property type="match status" value="1"/>
</dbReference>
<dbReference type="AlphaFoldDB" id="A0AA91I8Z7"/>
<comment type="caution">
    <text evidence="1">The sequence shown here is derived from an EMBL/GenBank/DDBJ whole genome shotgun (WGS) entry which is preliminary data.</text>
</comment>
<dbReference type="GO" id="GO:0008237">
    <property type="term" value="F:metallopeptidase activity"/>
    <property type="evidence" value="ECO:0007669"/>
    <property type="project" value="InterPro"/>
</dbReference>
<evidence type="ECO:0008006" key="3">
    <source>
        <dbReference type="Google" id="ProtNLM"/>
    </source>
</evidence>
<gene>
    <name evidence="1" type="ORF">A3K87_29620</name>
</gene>
<dbReference type="Proteomes" id="UP000077852">
    <property type="component" value="Unassembled WGS sequence"/>
</dbReference>